<comment type="caution">
    <text evidence="10">Lacks conserved residue(s) required for the propagation of feature annotation.</text>
</comment>
<dbReference type="AlphaFoldDB" id="A0A9X1P8S2"/>
<dbReference type="GO" id="GO:0005524">
    <property type="term" value="F:ATP binding"/>
    <property type="evidence" value="ECO:0007669"/>
    <property type="project" value="UniProtKB-UniRule"/>
</dbReference>
<comment type="similarity">
    <text evidence="3 10 13">Belongs to the IPP transferase family.</text>
</comment>
<sequence length="314" mass="35973">MKPTVPLLVILGPTASGKTHLAVKVAAMIGGEIISADSRQVYRDMDIGTGKDLAEYESDGKKIPYHLIDIRDAGEQYNVNEFQRDFETVYKLVTGNGHVPVLCGGTGFYILSLLKGHAYASVPVSETLRTELENVPKESLLTRFESYDTAYQRIADTSTRKRLIRAIEISEFLTHHAGAETFTERQPYRYIVFGLNPAVEVRRERISRRLRTRLESGLIEEVKGLLARGLTAEQLIYYGLEYKWITLFLTGALQYEEMVTHLETEIHRFAKRQMTFFRKMEKDGIDIQWLDSERNADEQAQAITLKYQQFLHDN</sequence>
<dbReference type="Gene3D" id="1.10.287.890">
    <property type="entry name" value="Crystal structure of tRNA isopentenylpyrophosphate transferase (bh2366) domain"/>
    <property type="match status" value="1"/>
</dbReference>
<feature type="region of interest" description="Interaction with substrate tRNA" evidence="10">
    <location>
        <begin position="37"/>
        <end position="40"/>
    </location>
</feature>
<comment type="caution">
    <text evidence="14">The sequence shown here is derived from an EMBL/GenBank/DDBJ whole genome shotgun (WGS) entry which is preliminary data.</text>
</comment>
<dbReference type="Proteomes" id="UP001139700">
    <property type="component" value="Unassembled WGS sequence"/>
</dbReference>
<feature type="binding site" evidence="10">
    <location>
        <begin position="14"/>
        <end position="19"/>
    </location>
    <ligand>
        <name>substrate</name>
    </ligand>
</feature>
<dbReference type="NCBIfam" id="TIGR00174">
    <property type="entry name" value="miaA"/>
    <property type="match status" value="1"/>
</dbReference>
<dbReference type="PANTHER" id="PTHR11088">
    <property type="entry name" value="TRNA DIMETHYLALLYLTRANSFERASE"/>
    <property type="match status" value="1"/>
</dbReference>
<comment type="function">
    <text evidence="2 10 12">Catalyzes the transfer of a dimethylallyl group onto the adenine at position 37 in tRNAs that read codons beginning with uridine, leading to the formation of N6-(dimethylallyl)adenosine (i(6)A).</text>
</comment>
<keyword evidence="5 10" id="KW-0819">tRNA processing</keyword>
<reference evidence="14" key="1">
    <citation type="submission" date="2021-12" db="EMBL/GenBank/DDBJ databases">
        <title>Novel species in genus Dyadobacter.</title>
        <authorList>
            <person name="Ma C."/>
        </authorList>
    </citation>
    <scope>NUCLEOTIDE SEQUENCE</scope>
    <source>
        <strain evidence="14">CY399</strain>
    </source>
</reference>
<feature type="binding site" evidence="10">
    <location>
        <begin position="12"/>
        <end position="19"/>
    </location>
    <ligand>
        <name>ATP</name>
        <dbReference type="ChEBI" id="CHEBI:30616"/>
    </ligand>
</feature>
<organism evidence="14 15">
    <name type="scientific">Dyadobacter fanqingshengii</name>
    <dbReference type="NCBI Taxonomy" id="2906443"/>
    <lineage>
        <taxon>Bacteria</taxon>
        <taxon>Pseudomonadati</taxon>
        <taxon>Bacteroidota</taxon>
        <taxon>Cytophagia</taxon>
        <taxon>Cytophagales</taxon>
        <taxon>Spirosomataceae</taxon>
        <taxon>Dyadobacter</taxon>
    </lineage>
</organism>
<accession>A0A9X1P8S2</accession>
<dbReference type="InterPro" id="IPR027417">
    <property type="entry name" value="P-loop_NTPase"/>
</dbReference>
<dbReference type="EMBL" id="JAJTTA010000002">
    <property type="protein sequence ID" value="MCF0040831.1"/>
    <property type="molecule type" value="Genomic_DNA"/>
</dbReference>
<evidence type="ECO:0000256" key="13">
    <source>
        <dbReference type="RuleBase" id="RU003785"/>
    </source>
</evidence>
<dbReference type="Gene3D" id="3.40.50.300">
    <property type="entry name" value="P-loop containing nucleotide triphosphate hydrolases"/>
    <property type="match status" value="2"/>
</dbReference>
<name>A0A9X1P8S2_9BACT</name>
<keyword evidence="8 10" id="KW-0460">Magnesium</keyword>
<evidence type="ECO:0000256" key="7">
    <source>
        <dbReference type="ARBA" id="ARBA00022840"/>
    </source>
</evidence>
<dbReference type="InterPro" id="IPR039657">
    <property type="entry name" value="Dimethylallyltransferase"/>
</dbReference>
<evidence type="ECO:0000256" key="6">
    <source>
        <dbReference type="ARBA" id="ARBA00022741"/>
    </source>
</evidence>
<keyword evidence="4 10" id="KW-0808">Transferase</keyword>
<evidence type="ECO:0000256" key="2">
    <source>
        <dbReference type="ARBA" id="ARBA00003213"/>
    </source>
</evidence>
<protein>
    <recommendedName>
        <fullName evidence="10">tRNA dimethylallyltransferase</fullName>
        <ecNumber evidence="10">2.5.1.75</ecNumber>
    </recommendedName>
    <alternativeName>
        <fullName evidence="10">Dimethylallyl diphosphate:tRNA dimethylallyltransferase</fullName>
        <shortName evidence="10">DMAPP:tRNA dimethylallyltransferase</shortName>
        <shortName evidence="10">DMATase</shortName>
    </alternativeName>
    <alternativeName>
        <fullName evidence="10">Isopentenyl-diphosphate:tRNA isopentenyltransferase</fullName>
        <shortName evidence="10">IPP transferase</shortName>
        <shortName evidence="10">IPPT</shortName>
        <shortName evidence="10">IPTase</shortName>
    </alternativeName>
</protein>
<keyword evidence="15" id="KW-1185">Reference proteome</keyword>
<dbReference type="InterPro" id="IPR018022">
    <property type="entry name" value="IPT"/>
</dbReference>
<evidence type="ECO:0000313" key="14">
    <source>
        <dbReference type="EMBL" id="MCF0040831.1"/>
    </source>
</evidence>
<evidence type="ECO:0000256" key="1">
    <source>
        <dbReference type="ARBA" id="ARBA00001946"/>
    </source>
</evidence>
<dbReference type="Pfam" id="PF01715">
    <property type="entry name" value="IPPT"/>
    <property type="match status" value="1"/>
</dbReference>
<comment type="subunit">
    <text evidence="10">Monomer.</text>
</comment>
<evidence type="ECO:0000313" key="15">
    <source>
        <dbReference type="Proteomes" id="UP001139700"/>
    </source>
</evidence>
<evidence type="ECO:0000256" key="8">
    <source>
        <dbReference type="ARBA" id="ARBA00022842"/>
    </source>
</evidence>
<dbReference type="SUPFAM" id="SSF52540">
    <property type="entry name" value="P-loop containing nucleoside triphosphate hydrolases"/>
    <property type="match status" value="2"/>
</dbReference>
<dbReference type="PANTHER" id="PTHR11088:SF60">
    <property type="entry name" value="TRNA DIMETHYLALLYLTRANSFERASE"/>
    <property type="match status" value="1"/>
</dbReference>
<feature type="site" description="Interaction with substrate tRNA" evidence="10">
    <location>
        <position position="129"/>
    </location>
</feature>
<keyword evidence="7 10" id="KW-0067">ATP-binding</keyword>
<dbReference type="GO" id="GO:0052381">
    <property type="term" value="F:tRNA dimethylallyltransferase activity"/>
    <property type="evidence" value="ECO:0007669"/>
    <property type="project" value="UniProtKB-UniRule"/>
</dbReference>
<comment type="cofactor">
    <cofactor evidence="1 10">
        <name>Mg(2+)</name>
        <dbReference type="ChEBI" id="CHEBI:18420"/>
    </cofactor>
</comment>
<feature type="site" description="Interaction with substrate tRNA" evidence="10">
    <location>
        <position position="106"/>
    </location>
</feature>
<evidence type="ECO:0000256" key="9">
    <source>
        <dbReference type="ARBA" id="ARBA00049563"/>
    </source>
</evidence>
<gene>
    <name evidence="10 14" type="primary">miaA</name>
    <name evidence="14" type="ORF">LXM24_12095</name>
</gene>
<keyword evidence="6 10" id="KW-0547">Nucleotide-binding</keyword>
<evidence type="ECO:0000256" key="12">
    <source>
        <dbReference type="RuleBase" id="RU003784"/>
    </source>
</evidence>
<evidence type="ECO:0000256" key="5">
    <source>
        <dbReference type="ARBA" id="ARBA00022694"/>
    </source>
</evidence>
<evidence type="ECO:0000256" key="4">
    <source>
        <dbReference type="ARBA" id="ARBA00022679"/>
    </source>
</evidence>
<dbReference type="GO" id="GO:0006400">
    <property type="term" value="P:tRNA modification"/>
    <property type="evidence" value="ECO:0007669"/>
    <property type="project" value="TreeGrafter"/>
</dbReference>
<dbReference type="EC" id="2.5.1.75" evidence="10"/>
<evidence type="ECO:0000256" key="11">
    <source>
        <dbReference type="RuleBase" id="RU003783"/>
    </source>
</evidence>
<proteinExistence type="inferred from homology"/>
<dbReference type="HAMAP" id="MF_00185">
    <property type="entry name" value="IPP_trans"/>
    <property type="match status" value="1"/>
</dbReference>
<evidence type="ECO:0000256" key="10">
    <source>
        <dbReference type="HAMAP-Rule" id="MF_00185"/>
    </source>
</evidence>
<comment type="catalytic activity">
    <reaction evidence="9 10 11">
        <text>adenosine(37) in tRNA + dimethylallyl diphosphate = N(6)-dimethylallyladenosine(37) in tRNA + diphosphate</text>
        <dbReference type="Rhea" id="RHEA:26482"/>
        <dbReference type="Rhea" id="RHEA-COMP:10162"/>
        <dbReference type="Rhea" id="RHEA-COMP:10375"/>
        <dbReference type="ChEBI" id="CHEBI:33019"/>
        <dbReference type="ChEBI" id="CHEBI:57623"/>
        <dbReference type="ChEBI" id="CHEBI:74411"/>
        <dbReference type="ChEBI" id="CHEBI:74415"/>
        <dbReference type="EC" id="2.5.1.75"/>
    </reaction>
</comment>
<evidence type="ECO:0000256" key="3">
    <source>
        <dbReference type="ARBA" id="ARBA00005842"/>
    </source>
</evidence>